<keyword evidence="1" id="KW-0812">Transmembrane</keyword>
<dbReference type="EMBL" id="BAABLD010000011">
    <property type="protein sequence ID" value="GAA5168703.1"/>
    <property type="molecule type" value="Genomic_DNA"/>
</dbReference>
<sequence length="246" mass="27439">MGSAVDAQSLQGSEAATSFPWDALLKWSAFLISIGGLALHVAGSRYHEARIAAWGLDADLFPKPVEWVLMTGYYVMVGAIADAYLYLKTYWWRLAFWALCLAIACFVMVMLRLQQKDQLLKRAVGGWMKRCPHWMMALGLSTSYFAAVGLFILYVPLLFGTVLYLPSQLGKEAGDKVANAQLTQYSEGCETGVLKHRCIVFKRDGLPELKGFLVESSDSQLVVYLQGQKLVQVMKREGVELVMRVP</sequence>
<accession>A0ABP9QX27</accession>
<proteinExistence type="predicted"/>
<reference evidence="3" key="1">
    <citation type="journal article" date="2019" name="Int. J. Syst. Evol. Microbiol.">
        <title>The Global Catalogue of Microorganisms (GCM) 10K type strain sequencing project: providing services to taxonomists for standard genome sequencing and annotation.</title>
        <authorList>
            <consortium name="The Broad Institute Genomics Platform"/>
            <consortium name="The Broad Institute Genome Sequencing Center for Infectious Disease"/>
            <person name="Wu L."/>
            <person name="Ma J."/>
        </authorList>
    </citation>
    <scope>NUCLEOTIDE SEQUENCE [LARGE SCALE GENOMIC DNA]</scope>
    <source>
        <strain evidence="3">JCM 18715</strain>
    </source>
</reference>
<evidence type="ECO:0000313" key="3">
    <source>
        <dbReference type="Proteomes" id="UP001500547"/>
    </source>
</evidence>
<dbReference type="RefSeq" id="WP_345533818.1">
    <property type="nucleotide sequence ID" value="NZ_BAABLD010000011.1"/>
</dbReference>
<feature type="transmembrane region" description="Helical" evidence="1">
    <location>
        <begin position="92"/>
        <end position="113"/>
    </location>
</feature>
<feature type="transmembrane region" description="Helical" evidence="1">
    <location>
        <begin position="27"/>
        <end position="46"/>
    </location>
</feature>
<evidence type="ECO:0000256" key="1">
    <source>
        <dbReference type="SAM" id="Phobius"/>
    </source>
</evidence>
<keyword evidence="1" id="KW-0472">Membrane</keyword>
<feature type="transmembrane region" description="Helical" evidence="1">
    <location>
        <begin position="67"/>
        <end position="86"/>
    </location>
</feature>
<keyword evidence="1" id="KW-1133">Transmembrane helix</keyword>
<protein>
    <submittedName>
        <fullName evidence="2">Uncharacterized protein</fullName>
    </submittedName>
</protein>
<evidence type="ECO:0000313" key="2">
    <source>
        <dbReference type="EMBL" id="GAA5168703.1"/>
    </source>
</evidence>
<name>A0ABP9QX27_9RHOO</name>
<comment type="caution">
    <text evidence="2">The sequence shown here is derived from an EMBL/GenBank/DDBJ whole genome shotgun (WGS) entry which is preliminary data.</text>
</comment>
<dbReference type="Proteomes" id="UP001500547">
    <property type="component" value="Unassembled WGS sequence"/>
</dbReference>
<feature type="transmembrane region" description="Helical" evidence="1">
    <location>
        <begin position="134"/>
        <end position="159"/>
    </location>
</feature>
<keyword evidence="3" id="KW-1185">Reference proteome</keyword>
<gene>
    <name evidence="2" type="ORF">GCM10025770_29040</name>
</gene>
<organism evidence="2 3">
    <name type="scientific">Viridibacterium curvum</name>
    <dbReference type="NCBI Taxonomy" id="1101404"/>
    <lineage>
        <taxon>Bacteria</taxon>
        <taxon>Pseudomonadati</taxon>
        <taxon>Pseudomonadota</taxon>
        <taxon>Betaproteobacteria</taxon>
        <taxon>Rhodocyclales</taxon>
        <taxon>Rhodocyclaceae</taxon>
        <taxon>Viridibacterium</taxon>
    </lineage>
</organism>